<evidence type="ECO:0000313" key="2">
    <source>
        <dbReference type="EMBL" id="MFD2042740.1"/>
    </source>
</evidence>
<organism evidence="2 3">
    <name type="scientific">Ornithinibacillus salinisoli</name>
    <dbReference type="NCBI Taxonomy" id="1848459"/>
    <lineage>
        <taxon>Bacteria</taxon>
        <taxon>Bacillati</taxon>
        <taxon>Bacillota</taxon>
        <taxon>Bacilli</taxon>
        <taxon>Bacillales</taxon>
        <taxon>Bacillaceae</taxon>
        <taxon>Ornithinibacillus</taxon>
    </lineage>
</organism>
<protein>
    <recommendedName>
        <fullName evidence="4">Lipoprotein</fullName>
    </recommendedName>
</protein>
<keyword evidence="3" id="KW-1185">Reference proteome</keyword>
<feature type="chain" id="PRO_5046243957" description="Lipoprotein" evidence="1">
    <location>
        <begin position="26"/>
        <end position="140"/>
    </location>
</feature>
<reference evidence="3" key="1">
    <citation type="journal article" date="2019" name="Int. J. Syst. Evol. Microbiol.">
        <title>The Global Catalogue of Microorganisms (GCM) 10K type strain sequencing project: providing services to taxonomists for standard genome sequencing and annotation.</title>
        <authorList>
            <consortium name="The Broad Institute Genomics Platform"/>
            <consortium name="The Broad Institute Genome Sequencing Center for Infectious Disease"/>
            <person name="Wu L."/>
            <person name="Ma J."/>
        </authorList>
    </citation>
    <scope>NUCLEOTIDE SEQUENCE [LARGE SCALE GENOMIC DNA]</scope>
    <source>
        <strain evidence="3">R28</strain>
    </source>
</reference>
<sequence>MKKKCTVLISFIIMLGVIVGCSAKAESFDDENIIFKLADTEPTAKAIEITNKTGFDLVNLTLKISYPVNKNNKTETETIKSIEEFKIVSGETKEISIQLAPNEGIEATDLEVDLQGNVVKRNEKVPFKIGGALSALVSRP</sequence>
<name>A0ABW4VW12_9BACI</name>
<evidence type="ECO:0008006" key="4">
    <source>
        <dbReference type="Google" id="ProtNLM"/>
    </source>
</evidence>
<comment type="caution">
    <text evidence="2">The sequence shown here is derived from an EMBL/GenBank/DDBJ whole genome shotgun (WGS) entry which is preliminary data.</text>
</comment>
<keyword evidence="1" id="KW-0732">Signal</keyword>
<dbReference type="EMBL" id="JBHUHQ010000002">
    <property type="protein sequence ID" value="MFD2042740.1"/>
    <property type="molecule type" value="Genomic_DNA"/>
</dbReference>
<evidence type="ECO:0000256" key="1">
    <source>
        <dbReference type="SAM" id="SignalP"/>
    </source>
</evidence>
<proteinExistence type="predicted"/>
<feature type="signal peptide" evidence="1">
    <location>
        <begin position="1"/>
        <end position="25"/>
    </location>
</feature>
<gene>
    <name evidence="2" type="ORF">ACFSJF_00255</name>
</gene>
<accession>A0ABW4VW12</accession>
<evidence type="ECO:0000313" key="3">
    <source>
        <dbReference type="Proteomes" id="UP001597383"/>
    </source>
</evidence>
<dbReference type="PROSITE" id="PS51257">
    <property type="entry name" value="PROKAR_LIPOPROTEIN"/>
    <property type="match status" value="1"/>
</dbReference>
<dbReference type="RefSeq" id="WP_377554318.1">
    <property type="nucleotide sequence ID" value="NZ_JBHUHQ010000002.1"/>
</dbReference>
<dbReference type="Proteomes" id="UP001597383">
    <property type="component" value="Unassembled WGS sequence"/>
</dbReference>